<name>A0A0R2YBL6_9PSED</name>
<dbReference type="EMBL" id="JYLH01000007">
    <property type="protein sequence ID" value="KRP45517.1"/>
    <property type="molecule type" value="Genomic_DNA"/>
</dbReference>
<dbReference type="AlphaFoldDB" id="A0A0R2YBL6"/>
<gene>
    <name evidence="1" type="ORF">TU73_13190</name>
</gene>
<accession>A0A0R2YBL6</accession>
<dbReference type="Proteomes" id="UP000051446">
    <property type="component" value="Unassembled WGS sequence"/>
</dbReference>
<reference evidence="1 2" key="1">
    <citation type="submission" date="2015-02" db="EMBL/GenBank/DDBJ databases">
        <title>Pseudomonas helleri sp. nov. and Pseudomonas weihenstephanensis sp. nov., isolated from raw cows milk.</title>
        <authorList>
            <person name="von Neubeck M."/>
            <person name="Huptas C."/>
            <person name="Wenning M."/>
            <person name="Scherer S."/>
        </authorList>
    </citation>
    <scope>NUCLEOTIDE SEQUENCE [LARGE SCALE GENOMIC DNA]</scope>
    <source>
        <strain evidence="1 2">DSM 17149</strain>
    </source>
</reference>
<sequence length="100" mass="11053">MIGVIAFSAEADTDKEFKQTALAKTLVKARLKDPDAVKFQGIYANKLPNGNLVICGEVNSKNKYGGYAGYQRFFSTGASVKFKEDSPETFDQIYQMVCPK</sequence>
<evidence type="ECO:0000313" key="1">
    <source>
        <dbReference type="EMBL" id="KRP45517.1"/>
    </source>
</evidence>
<dbReference type="PATRIC" id="fig|75588.4.peg.5051"/>
<proteinExistence type="predicted"/>
<organism evidence="1 2">
    <name type="scientific">Pseudomonas libanensis</name>
    <dbReference type="NCBI Taxonomy" id="75588"/>
    <lineage>
        <taxon>Bacteria</taxon>
        <taxon>Pseudomonadati</taxon>
        <taxon>Pseudomonadota</taxon>
        <taxon>Gammaproteobacteria</taxon>
        <taxon>Pseudomonadales</taxon>
        <taxon>Pseudomonadaceae</taxon>
        <taxon>Pseudomonas</taxon>
    </lineage>
</organism>
<protein>
    <submittedName>
        <fullName evidence="1">Uncharacterized protein</fullName>
    </submittedName>
</protein>
<evidence type="ECO:0000313" key="2">
    <source>
        <dbReference type="Proteomes" id="UP000051446"/>
    </source>
</evidence>
<comment type="caution">
    <text evidence="1">The sequence shown here is derived from an EMBL/GenBank/DDBJ whole genome shotgun (WGS) entry which is preliminary data.</text>
</comment>